<evidence type="ECO:0000313" key="2">
    <source>
        <dbReference type="EMBL" id="KAK2947840.1"/>
    </source>
</evidence>
<organism evidence="2 3">
    <name type="scientific">Blattamonas nauphoetae</name>
    <dbReference type="NCBI Taxonomy" id="2049346"/>
    <lineage>
        <taxon>Eukaryota</taxon>
        <taxon>Metamonada</taxon>
        <taxon>Preaxostyla</taxon>
        <taxon>Oxymonadida</taxon>
        <taxon>Blattamonas</taxon>
    </lineage>
</organism>
<reference evidence="2 3" key="1">
    <citation type="journal article" date="2022" name="bioRxiv">
        <title>Genomics of Preaxostyla Flagellates Illuminates Evolutionary Transitions and the Path Towards Mitochondrial Loss.</title>
        <authorList>
            <person name="Novak L.V.F."/>
            <person name="Treitli S.C."/>
            <person name="Pyrih J."/>
            <person name="Halakuc P."/>
            <person name="Pipaliya S.V."/>
            <person name="Vacek V."/>
            <person name="Brzon O."/>
            <person name="Soukal P."/>
            <person name="Eme L."/>
            <person name="Dacks J.B."/>
            <person name="Karnkowska A."/>
            <person name="Elias M."/>
            <person name="Hampl V."/>
        </authorList>
    </citation>
    <scope>NUCLEOTIDE SEQUENCE [LARGE SCALE GENOMIC DNA]</scope>
    <source>
        <strain evidence="2">NAU3</strain>
        <tissue evidence="2">Gut</tissue>
    </source>
</reference>
<accession>A0ABQ9X961</accession>
<keyword evidence="3" id="KW-1185">Reference proteome</keyword>
<dbReference type="EMBL" id="JARBJD010000190">
    <property type="protein sequence ID" value="KAK2947840.1"/>
    <property type="molecule type" value="Genomic_DNA"/>
</dbReference>
<protein>
    <recommendedName>
        <fullName evidence="4">B30.2/SPRY domain-containing protein</fullName>
    </recommendedName>
</protein>
<dbReference type="InterPro" id="IPR043136">
    <property type="entry name" value="B30.2/SPRY_sf"/>
</dbReference>
<dbReference type="Proteomes" id="UP001281761">
    <property type="component" value="Unassembled WGS sequence"/>
</dbReference>
<sequence>MGLSSSSLKKTETKSNPALAKPTLNGIRPAQLLALPPLLFAFRSHFAIENTTVTRPSENVDSKGPFSNSSVLLNTPISQGIVSVTLTILTLPKTTSFGVLRFCLLDSTAPVPKLRETVGCDIQDSVSLYSNNGRLYFNTPSTRHQSRYESCHPGLYEGDCVRMEVDMESMPRTLQFFVNGESGRCFVSGLPPSVRIGFSVSSRRTSFRIDRIVEQTQPTPTLQYMHEIEVAPLQIRPSLFSKNLRHFFLRNTTITHSPLGQNSFNSDYTLLLKEKITSGVVSMTLTLLCQRGAINFGLIDSNTPVPKLGDAVGSDVENSVSLYSCYGLLYHNTPSTSHEIDVKYCHSVLREGDCVRMEVDMESTPRTVQFFVNGETGQCFVSGLPPSVRVGFSAYAQESSFRIDRISKQEKPTPITPEMEEIKW</sequence>
<gene>
    <name evidence="2" type="ORF">BLNAU_17260</name>
</gene>
<evidence type="ECO:0000313" key="3">
    <source>
        <dbReference type="Proteomes" id="UP001281761"/>
    </source>
</evidence>
<name>A0ABQ9X961_9EUKA</name>
<proteinExistence type="predicted"/>
<dbReference type="Gene3D" id="2.60.120.920">
    <property type="match status" value="2"/>
</dbReference>
<evidence type="ECO:0000256" key="1">
    <source>
        <dbReference type="SAM" id="MobiDB-lite"/>
    </source>
</evidence>
<feature type="region of interest" description="Disordered" evidence="1">
    <location>
        <begin position="1"/>
        <end position="21"/>
    </location>
</feature>
<evidence type="ECO:0008006" key="4">
    <source>
        <dbReference type="Google" id="ProtNLM"/>
    </source>
</evidence>
<comment type="caution">
    <text evidence="2">The sequence shown here is derived from an EMBL/GenBank/DDBJ whole genome shotgun (WGS) entry which is preliminary data.</text>
</comment>